<sequence length="271" mass="30579">TLFLSILPCLCLLNSFTVSSLTTKLASMSSCFSLVSFGSNYLRRSFISSGLSYQTIKIDSQTTIFFWAPNPNSKLSNKKPSLILLHGFGPSSIWQWRNQVKFLSTHFNLYIPDLIFFGNSTTTSSERSEVFQAVSMGKLLEKLGIEKYSVMGTSYGGFVAYNMARLFENRVEKVVIASSGINKILKDGVELLERAKVDKIEDLMLPKTPSQLMNLMELAIFKRPTYLPNFLLNDFITTLYSDNWKEKKELLMGLTFGFDDEVRVSPLSQVG</sequence>
<dbReference type="SUPFAM" id="SSF53474">
    <property type="entry name" value="alpha/beta-Hydrolases"/>
    <property type="match status" value="1"/>
</dbReference>
<dbReference type="InterPro" id="IPR029058">
    <property type="entry name" value="AB_hydrolase_fold"/>
</dbReference>
<dbReference type="AlphaFoldDB" id="A0A2G5C9Y0"/>
<feature type="non-terminal residue" evidence="3">
    <location>
        <position position="1"/>
    </location>
</feature>
<evidence type="ECO:0000256" key="1">
    <source>
        <dbReference type="SAM" id="SignalP"/>
    </source>
</evidence>
<feature type="signal peptide" evidence="1">
    <location>
        <begin position="1"/>
        <end position="22"/>
    </location>
</feature>
<gene>
    <name evidence="3" type="ORF">AQUCO_07600067v1</name>
</gene>
<dbReference type="InParanoid" id="A0A2G5C9Y0"/>
<accession>A0A2G5C9Y0</accession>
<evidence type="ECO:0000313" key="3">
    <source>
        <dbReference type="EMBL" id="PIA27647.1"/>
    </source>
</evidence>
<name>A0A2G5C9Y0_AQUCA</name>
<keyword evidence="4" id="KW-1185">Reference proteome</keyword>
<dbReference type="OrthoDB" id="6431331at2759"/>
<dbReference type="PANTHER" id="PTHR43139">
    <property type="entry name" value="SI:DKEY-122A22.2"/>
    <property type="match status" value="1"/>
</dbReference>
<evidence type="ECO:0000313" key="4">
    <source>
        <dbReference type="Proteomes" id="UP000230069"/>
    </source>
</evidence>
<dbReference type="PANTHER" id="PTHR43139:SF52">
    <property type="entry name" value="SI:DKEY-122A22.2"/>
    <property type="match status" value="1"/>
</dbReference>
<reference evidence="3 4" key="1">
    <citation type="submission" date="2017-09" db="EMBL/GenBank/DDBJ databases">
        <title>WGS assembly of Aquilegia coerulea Goldsmith.</title>
        <authorList>
            <person name="Hodges S."/>
            <person name="Kramer E."/>
            <person name="Nordborg M."/>
            <person name="Tomkins J."/>
            <person name="Borevitz J."/>
            <person name="Derieg N."/>
            <person name="Yan J."/>
            <person name="Mihaltcheva S."/>
            <person name="Hayes R.D."/>
            <person name="Rokhsar D."/>
        </authorList>
    </citation>
    <scope>NUCLEOTIDE SEQUENCE [LARGE SCALE GENOMIC DNA]</scope>
    <source>
        <strain evidence="4">cv. Goldsmith</strain>
    </source>
</reference>
<dbReference type="InterPro" id="IPR000073">
    <property type="entry name" value="AB_hydrolase_1"/>
</dbReference>
<dbReference type="STRING" id="218851.A0A2G5C9Y0"/>
<dbReference type="EMBL" id="KZ305093">
    <property type="protein sequence ID" value="PIA27647.1"/>
    <property type="molecule type" value="Genomic_DNA"/>
</dbReference>
<proteinExistence type="predicted"/>
<dbReference type="InterPro" id="IPR052370">
    <property type="entry name" value="Meta-cleavage_hydrolase"/>
</dbReference>
<dbReference type="Pfam" id="PF00561">
    <property type="entry name" value="Abhydrolase_1"/>
    <property type="match status" value="1"/>
</dbReference>
<organism evidence="3 4">
    <name type="scientific">Aquilegia coerulea</name>
    <name type="common">Rocky mountain columbine</name>
    <dbReference type="NCBI Taxonomy" id="218851"/>
    <lineage>
        <taxon>Eukaryota</taxon>
        <taxon>Viridiplantae</taxon>
        <taxon>Streptophyta</taxon>
        <taxon>Embryophyta</taxon>
        <taxon>Tracheophyta</taxon>
        <taxon>Spermatophyta</taxon>
        <taxon>Magnoliopsida</taxon>
        <taxon>Ranunculales</taxon>
        <taxon>Ranunculaceae</taxon>
        <taxon>Thalictroideae</taxon>
        <taxon>Aquilegia</taxon>
    </lineage>
</organism>
<feature type="chain" id="PRO_5013633314" description="AB hydrolase-1 domain-containing protein" evidence="1">
    <location>
        <begin position="23"/>
        <end position="271"/>
    </location>
</feature>
<dbReference type="Gene3D" id="3.40.50.1820">
    <property type="entry name" value="alpha/beta hydrolase"/>
    <property type="match status" value="1"/>
</dbReference>
<evidence type="ECO:0000259" key="2">
    <source>
        <dbReference type="Pfam" id="PF00561"/>
    </source>
</evidence>
<dbReference type="Proteomes" id="UP000230069">
    <property type="component" value="Unassembled WGS sequence"/>
</dbReference>
<protein>
    <recommendedName>
        <fullName evidence="2">AB hydrolase-1 domain-containing protein</fullName>
    </recommendedName>
</protein>
<keyword evidence="1" id="KW-0732">Signal</keyword>
<feature type="domain" description="AB hydrolase-1" evidence="2">
    <location>
        <begin position="80"/>
        <end position="184"/>
    </location>
</feature>